<evidence type="ECO:0000313" key="1">
    <source>
        <dbReference type="EMBL" id="MBW0489001.1"/>
    </source>
</evidence>
<proteinExistence type="predicted"/>
<gene>
    <name evidence="1" type="ORF">O181_028716</name>
</gene>
<reference evidence="1" key="1">
    <citation type="submission" date="2021-03" db="EMBL/GenBank/DDBJ databases">
        <title>Draft genome sequence of rust myrtle Austropuccinia psidii MF-1, a brazilian biotype.</title>
        <authorList>
            <person name="Quecine M.C."/>
            <person name="Pachon D.M.R."/>
            <person name="Bonatelli M.L."/>
            <person name="Correr F.H."/>
            <person name="Franceschini L.M."/>
            <person name="Leite T.F."/>
            <person name="Margarido G.R.A."/>
            <person name="Almeida C.A."/>
            <person name="Ferrarezi J.A."/>
            <person name="Labate C.A."/>
        </authorList>
    </citation>
    <scope>NUCLEOTIDE SEQUENCE</scope>
    <source>
        <strain evidence="1">MF-1</strain>
    </source>
</reference>
<dbReference type="AlphaFoldDB" id="A0A9Q3CPQ2"/>
<comment type="caution">
    <text evidence="1">The sequence shown here is derived from an EMBL/GenBank/DDBJ whole genome shotgun (WGS) entry which is preliminary data.</text>
</comment>
<name>A0A9Q3CPQ2_9BASI</name>
<keyword evidence="2" id="KW-1185">Reference proteome</keyword>
<evidence type="ECO:0000313" key="2">
    <source>
        <dbReference type="Proteomes" id="UP000765509"/>
    </source>
</evidence>
<dbReference type="EMBL" id="AVOT02009882">
    <property type="protein sequence ID" value="MBW0489001.1"/>
    <property type="molecule type" value="Genomic_DNA"/>
</dbReference>
<sequence length="91" mass="10794">MYQKNPKINEVQVIQEIQCAEEKEECDQDYEITDETPAEEYLIWNLTAFFEVTEVCTHLPQDGEDLYKLINIQEARMCKTKLDRGKVYTIE</sequence>
<organism evidence="1 2">
    <name type="scientific">Austropuccinia psidii MF-1</name>
    <dbReference type="NCBI Taxonomy" id="1389203"/>
    <lineage>
        <taxon>Eukaryota</taxon>
        <taxon>Fungi</taxon>
        <taxon>Dikarya</taxon>
        <taxon>Basidiomycota</taxon>
        <taxon>Pucciniomycotina</taxon>
        <taxon>Pucciniomycetes</taxon>
        <taxon>Pucciniales</taxon>
        <taxon>Sphaerophragmiaceae</taxon>
        <taxon>Austropuccinia</taxon>
    </lineage>
</organism>
<accession>A0A9Q3CPQ2</accession>
<dbReference type="Proteomes" id="UP000765509">
    <property type="component" value="Unassembled WGS sequence"/>
</dbReference>
<protein>
    <submittedName>
        <fullName evidence="1">Uncharacterized protein</fullName>
    </submittedName>
</protein>